<dbReference type="NCBIfam" id="TIGR04141">
    <property type="entry name" value="TIGR04141 family sporadically distributed protein"/>
    <property type="match status" value="1"/>
</dbReference>
<reference evidence="1 4" key="1">
    <citation type="submission" date="2020-07" db="EMBL/GenBank/DDBJ databases">
        <title>A pangenomic view of the genus Pectobacterium provides insights into genome organization, phylogeny, and virulence.</title>
        <authorList>
            <person name="Jonkheer E."/>
            <person name="Brankovics B."/>
            <person name="Houwers I."/>
            <person name="Van Der Wolf J."/>
            <person name="Bonants P."/>
            <person name="Vreeburg R."/>
            <person name="Bollema R."/>
            <person name="De Haan J."/>
            <person name="Berke L."/>
            <person name="De Ridder D."/>
            <person name="Smit S."/>
            <person name="Van Der Lee T.A.J."/>
        </authorList>
    </citation>
    <scope>NUCLEOTIDE SEQUENCE [LARGE SCALE GENOMIC DNA]</scope>
    <source>
        <strain evidence="1 4">NAK:384</strain>
    </source>
</reference>
<dbReference type="EMBL" id="JACGET010000004">
    <property type="protein sequence ID" value="MBN3105298.1"/>
    <property type="molecule type" value="Genomic_DNA"/>
</dbReference>
<dbReference type="AlphaFoldDB" id="A0A3S0Y0X8"/>
<accession>A0A3S0Y0X8</accession>
<evidence type="ECO:0000313" key="2">
    <source>
        <dbReference type="EMBL" id="QPK22629.1"/>
    </source>
</evidence>
<sequence>MSISYNIYRMEYSKVNELVKKITSVGLIEQKSIGKKKYKMTFYYSDNVKGNTVWWWQTFQNFFKDDVVEPFNIFHFGLLLCYKNKNPEHCYLVSLGKSHFYLNKFIEHDFGIKVAMRIANDENILLKKSRYFCGAKKQDVASYQKFIPGSYLPGESVEHLKTKASLEEIWGSKNIIFADSIQLDLEKKPEELADIFNEIDVSLNKSGEIEFPKLEKVLDESKTDELDETLLNAILNKEAEVQIDEMQSFGTSIIFVDSDSNYKLFVKEKDSQKWAVRTPVINNISIDDVLNFINNEKINDLNDIFVKVVNEVQGSYTLPLKKLLCFTVKDQDEYFYLKNGDWCSFNATFMKFLENSLKSIDFVLADDIREKDFLAWKKEKEQLIKDKKHKNKLKYREYYFNEKMAKDKTFLLMDRNLKQIKSLNNNGRDYKVEMADLYLNKELISVKISDKPHDIIYNVEQSKTSAQMINRGTVTFTKPLTHMSIWLSMQKRINDITGINSIQALLAIQSWKEMIEGMGLKVRVYYSYHDKS</sequence>
<dbReference type="InterPro" id="IPR026487">
    <property type="entry name" value="CHP04141"/>
</dbReference>
<dbReference type="RefSeq" id="WP_119870903.1">
    <property type="nucleotide sequence ID" value="NZ_BSWF01000002.1"/>
</dbReference>
<protein>
    <submittedName>
        <fullName evidence="2">TIGR04141 family sporadically distributed protein</fullName>
    </submittedName>
</protein>
<dbReference type="Proteomes" id="UP000269351">
    <property type="component" value="Chromosome"/>
</dbReference>
<evidence type="ECO:0000313" key="4">
    <source>
        <dbReference type="Proteomes" id="UP000762586"/>
    </source>
</evidence>
<reference evidence="2 3" key="2">
    <citation type="submission" date="2020-11" db="EMBL/GenBank/DDBJ databases">
        <title>Complete genome sequence of Pectobacterium brasiliense strain F126.</title>
        <authorList>
            <person name="Miroshnikov K."/>
            <person name="Vo T.N.H."/>
            <person name="Khodykina M.V."/>
            <person name="Kabanova A.P."/>
            <person name="Shneider M."/>
            <person name="Korzhenkov A."/>
            <person name="Toschakov S.V."/>
            <person name="Miroshnikov K.A."/>
            <person name="Ignatov A.N."/>
            <person name="Mikhailova Y.V."/>
            <person name="Shelenkov A."/>
            <person name="Yanushevich Y.G."/>
            <person name="Evseev P.V."/>
        </authorList>
    </citation>
    <scope>NUCLEOTIDE SEQUENCE [LARGE SCALE GENOMIC DNA]</scope>
    <source>
        <strain evidence="2 3">F126</strain>
    </source>
</reference>
<dbReference type="Pfam" id="PF19614">
    <property type="entry name" value="DUF6119"/>
    <property type="match status" value="1"/>
</dbReference>
<evidence type="ECO:0000313" key="1">
    <source>
        <dbReference type="EMBL" id="MBN3105298.1"/>
    </source>
</evidence>
<proteinExistence type="predicted"/>
<dbReference type="EMBL" id="CP065031">
    <property type="protein sequence ID" value="QPK22629.1"/>
    <property type="molecule type" value="Genomic_DNA"/>
</dbReference>
<evidence type="ECO:0000313" key="3">
    <source>
        <dbReference type="Proteomes" id="UP000269351"/>
    </source>
</evidence>
<gene>
    <name evidence="2" type="ORF">F126LOC_013205</name>
    <name evidence="1" type="ORF">H4F48_04300</name>
</gene>
<dbReference type="Proteomes" id="UP000762586">
    <property type="component" value="Unassembled WGS sequence"/>
</dbReference>
<name>A0A3S0Y0X8_9GAMM</name>
<keyword evidence="4" id="KW-1185">Reference proteome</keyword>
<organism evidence="2 3">
    <name type="scientific">Pectobacterium brasiliense</name>
    <dbReference type="NCBI Taxonomy" id="180957"/>
    <lineage>
        <taxon>Bacteria</taxon>
        <taxon>Pseudomonadati</taxon>
        <taxon>Pseudomonadota</taxon>
        <taxon>Gammaproteobacteria</taxon>
        <taxon>Enterobacterales</taxon>
        <taxon>Pectobacteriaceae</taxon>
        <taxon>Pectobacterium</taxon>
    </lineage>
</organism>